<reference evidence="3 4" key="1">
    <citation type="submission" date="2015-09" db="EMBL/GenBank/DDBJ databases">
        <title>Draft genome sequence of Alicyclobacillus ferrooxydans DSM 22381.</title>
        <authorList>
            <person name="Hemp J."/>
        </authorList>
    </citation>
    <scope>NUCLEOTIDE SEQUENCE [LARGE SCALE GENOMIC DNA]</scope>
    <source>
        <strain evidence="3 4">TC-34</strain>
    </source>
</reference>
<dbReference type="PRINTS" id="PR00081">
    <property type="entry name" value="GDHRDH"/>
</dbReference>
<evidence type="ECO:0000313" key="3">
    <source>
        <dbReference type="EMBL" id="KPV42765.1"/>
    </source>
</evidence>
<dbReference type="PROSITE" id="PS00061">
    <property type="entry name" value="ADH_SHORT"/>
    <property type="match status" value="1"/>
</dbReference>
<dbReference type="FunFam" id="3.40.50.720:FF:000084">
    <property type="entry name" value="Short-chain dehydrogenase reductase"/>
    <property type="match status" value="1"/>
</dbReference>
<keyword evidence="4" id="KW-1185">Reference proteome</keyword>
<dbReference type="GO" id="GO:0008206">
    <property type="term" value="P:bile acid metabolic process"/>
    <property type="evidence" value="ECO:0007669"/>
    <property type="project" value="UniProtKB-ARBA"/>
</dbReference>
<dbReference type="PANTHER" id="PTHR42760">
    <property type="entry name" value="SHORT-CHAIN DEHYDROGENASES/REDUCTASES FAMILY MEMBER"/>
    <property type="match status" value="1"/>
</dbReference>
<dbReference type="EMBL" id="LJCO01000069">
    <property type="protein sequence ID" value="KPV42765.1"/>
    <property type="molecule type" value="Genomic_DNA"/>
</dbReference>
<evidence type="ECO:0000256" key="1">
    <source>
        <dbReference type="ARBA" id="ARBA00006484"/>
    </source>
</evidence>
<dbReference type="InterPro" id="IPR036291">
    <property type="entry name" value="NAD(P)-bd_dom_sf"/>
</dbReference>
<dbReference type="AlphaFoldDB" id="A0A0N8PNX8"/>
<dbReference type="InterPro" id="IPR002347">
    <property type="entry name" value="SDR_fam"/>
</dbReference>
<protein>
    <submittedName>
        <fullName evidence="3">3-ketoacyl-ACP reductase</fullName>
    </submittedName>
</protein>
<accession>A0A0N8PNX8</accession>
<dbReference type="STRING" id="471514.AN477_15560"/>
<keyword evidence="2" id="KW-0560">Oxidoreductase</keyword>
<evidence type="ECO:0000313" key="4">
    <source>
        <dbReference type="Proteomes" id="UP000050482"/>
    </source>
</evidence>
<dbReference type="Proteomes" id="UP000050482">
    <property type="component" value="Unassembled WGS sequence"/>
</dbReference>
<comment type="caution">
    <text evidence="3">The sequence shown here is derived from an EMBL/GenBank/DDBJ whole genome shotgun (WGS) entry which is preliminary data.</text>
</comment>
<dbReference type="OrthoDB" id="125587at2"/>
<dbReference type="SUPFAM" id="SSF51735">
    <property type="entry name" value="NAD(P)-binding Rossmann-fold domains"/>
    <property type="match status" value="1"/>
</dbReference>
<dbReference type="Gene3D" id="3.40.50.720">
    <property type="entry name" value="NAD(P)-binding Rossmann-like Domain"/>
    <property type="match status" value="1"/>
</dbReference>
<dbReference type="NCBIfam" id="NF005559">
    <property type="entry name" value="PRK07231.1"/>
    <property type="match status" value="1"/>
</dbReference>
<sequence>MENQTSNRSDSQHRLAGRVVLVTGAGRGIGRCVARTYAEMGAQVVCWDKDANLLNEAMAKYPQTFRDTVTATVDVSKPDEITRGIREVVEAFGRIDILINNAGISHWKSPIDLAVAEWDEVIHVNLRGTFLCAREAVQHMAKGSAIVNLASTRGIMSEPNSEAYAASKGGILALTHALAASFGPRGIRVNAISPGWIETGDYEALGEADHAQHFAGRVGHPGDIAKACLYLTDPDNDFVTGTNLVVDGGMTRKMIYVE</sequence>
<organism evidence="3 4">
    <name type="scientific">Alicyclobacillus ferrooxydans</name>
    <dbReference type="NCBI Taxonomy" id="471514"/>
    <lineage>
        <taxon>Bacteria</taxon>
        <taxon>Bacillati</taxon>
        <taxon>Bacillota</taxon>
        <taxon>Bacilli</taxon>
        <taxon>Bacillales</taxon>
        <taxon>Alicyclobacillaceae</taxon>
        <taxon>Alicyclobacillus</taxon>
    </lineage>
</organism>
<dbReference type="GO" id="GO:0016616">
    <property type="term" value="F:oxidoreductase activity, acting on the CH-OH group of donors, NAD or NADP as acceptor"/>
    <property type="evidence" value="ECO:0007669"/>
    <property type="project" value="TreeGrafter"/>
</dbReference>
<dbReference type="InterPro" id="IPR020904">
    <property type="entry name" value="Sc_DH/Rdtase_CS"/>
</dbReference>
<dbReference type="RefSeq" id="WP_054970085.1">
    <property type="nucleotide sequence ID" value="NZ_LJCO01000069.1"/>
</dbReference>
<dbReference type="PRINTS" id="PR00080">
    <property type="entry name" value="SDRFAMILY"/>
</dbReference>
<name>A0A0N8PNX8_9BACL</name>
<proteinExistence type="inferred from homology"/>
<gene>
    <name evidence="3" type="ORF">AN477_15560</name>
</gene>
<dbReference type="Pfam" id="PF13561">
    <property type="entry name" value="adh_short_C2"/>
    <property type="match status" value="1"/>
</dbReference>
<evidence type="ECO:0000256" key="2">
    <source>
        <dbReference type="ARBA" id="ARBA00023002"/>
    </source>
</evidence>
<dbReference type="PATRIC" id="fig|471514.4.peg.4794"/>
<comment type="similarity">
    <text evidence="1">Belongs to the short-chain dehydrogenases/reductases (SDR) family.</text>
</comment>